<reference evidence="1 2" key="1">
    <citation type="submission" date="2019-08" db="EMBL/GenBank/DDBJ databases">
        <title>Whole genome of Aphis craccivora.</title>
        <authorList>
            <person name="Voronova N.V."/>
            <person name="Shulinski R.S."/>
            <person name="Bandarenka Y.V."/>
            <person name="Zhorov D.G."/>
            <person name="Warner D."/>
        </authorList>
    </citation>
    <scope>NUCLEOTIDE SEQUENCE [LARGE SCALE GENOMIC DNA]</scope>
    <source>
        <strain evidence="1">180601</strain>
        <tissue evidence="1">Whole Body</tissue>
    </source>
</reference>
<dbReference type="Proteomes" id="UP000478052">
    <property type="component" value="Unassembled WGS sequence"/>
</dbReference>
<dbReference type="OrthoDB" id="3066195at2759"/>
<evidence type="ECO:0000313" key="1">
    <source>
        <dbReference type="EMBL" id="KAF0769392.1"/>
    </source>
</evidence>
<evidence type="ECO:0000313" key="2">
    <source>
        <dbReference type="Proteomes" id="UP000478052"/>
    </source>
</evidence>
<keyword evidence="2" id="KW-1185">Reference proteome</keyword>
<protein>
    <submittedName>
        <fullName evidence="1">Myb DNA-bind 5 domain-containing protein</fullName>
    </submittedName>
</protein>
<name>A0A6G0ZFF3_APHCR</name>
<dbReference type="EMBL" id="VUJU01000604">
    <property type="protein sequence ID" value="KAF0769392.1"/>
    <property type="molecule type" value="Genomic_DNA"/>
</dbReference>
<accession>A0A6G0ZFF3</accession>
<sequence>MKRLEHLKKGGGINSSLALNEVEEKMKDMMQLSVEGMPSHFDCDIEFDFMSSVQDVANEVYDNFAMIEDDDFVTGKIMLHTIVTI</sequence>
<proteinExistence type="predicted"/>
<comment type="caution">
    <text evidence="1">The sequence shown here is derived from an EMBL/GenBank/DDBJ whole genome shotgun (WGS) entry which is preliminary data.</text>
</comment>
<organism evidence="1 2">
    <name type="scientific">Aphis craccivora</name>
    <name type="common">Cowpea aphid</name>
    <dbReference type="NCBI Taxonomy" id="307492"/>
    <lineage>
        <taxon>Eukaryota</taxon>
        <taxon>Metazoa</taxon>
        <taxon>Ecdysozoa</taxon>
        <taxon>Arthropoda</taxon>
        <taxon>Hexapoda</taxon>
        <taxon>Insecta</taxon>
        <taxon>Pterygota</taxon>
        <taxon>Neoptera</taxon>
        <taxon>Paraneoptera</taxon>
        <taxon>Hemiptera</taxon>
        <taxon>Sternorrhyncha</taxon>
        <taxon>Aphidomorpha</taxon>
        <taxon>Aphidoidea</taxon>
        <taxon>Aphididae</taxon>
        <taxon>Aphidini</taxon>
        <taxon>Aphis</taxon>
        <taxon>Aphis</taxon>
    </lineage>
</organism>
<dbReference type="AlphaFoldDB" id="A0A6G0ZFF3"/>
<gene>
    <name evidence="1" type="ORF">FWK35_00022772</name>
</gene>